<proteinExistence type="predicted"/>
<comment type="caution">
    <text evidence="1">The sequence shown here is derived from an EMBL/GenBank/DDBJ whole genome shotgun (WGS) entry which is preliminary data.</text>
</comment>
<gene>
    <name evidence="1" type="ORF">CR492_01670</name>
</gene>
<sequence>METDMAVHESIDDKIKRLSFDFVNANAWSGDCNPGALVNFANGAAVILHLALSNEERGQLIKKHGSVEALAEWAFCADTPEADALQRAVFIGTFEANSKY</sequence>
<evidence type="ECO:0000313" key="2">
    <source>
        <dbReference type="Proteomes" id="UP000236286"/>
    </source>
</evidence>
<accession>A0A2J7TLK2</accession>
<dbReference type="AlphaFoldDB" id="A0A2J7TLK2"/>
<reference evidence="1 2" key="1">
    <citation type="submission" date="2017-10" db="EMBL/GenBank/DDBJ databases">
        <title>Genome announcement of Methylocella silvestris TVC from permafrost.</title>
        <authorList>
            <person name="Wang J."/>
            <person name="Geng K."/>
            <person name="Ul-Haque F."/>
            <person name="Crombie A.T."/>
            <person name="Street L.E."/>
            <person name="Wookey P.A."/>
            <person name="Murrell J.C."/>
            <person name="Pratscher J."/>
        </authorList>
    </citation>
    <scope>NUCLEOTIDE SEQUENCE [LARGE SCALE GENOMIC DNA]</scope>
    <source>
        <strain evidence="1 2">TVC</strain>
    </source>
</reference>
<name>A0A2J7TLK2_METSI</name>
<dbReference type="EMBL" id="PDZR01000001">
    <property type="protein sequence ID" value="PNG27648.1"/>
    <property type="molecule type" value="Genomic_DNA"/>
</dbReference>
<protein>
    <submittedName>
        <fullName evidence="1">Uncharacterized protein</fullName>
    </submittedName>
</protein>
<dbReference type="Proteomes" id="UP000236286">
    <property type="component" value="Unassembled WGS sequence"/>
</dbReference>
<organism evidence="1 2">
    <name type="scientific">Methylocella silvestris</name>
    <dbReference type="NCBI Taxonomy" id="199596"/>
    <lineage>
        <taxon>Bacteria</taxon>
        <taxon>Pseudomonadati</taxon>
        <taxon>Pseudomonadota</taxon>
        <taxon>Alphaproteobacteria</taxon>
        <taxon>Hyphomicrobiales</taxon>
        <taxon>Beijerinckiaceae</taxon>
        <taxon>Methylocella</taxon>
    </lineage>
</organism>
<evidence type="ECO:0000313" key="1">
    <source>
        <dbReference type="EMBL" id="PNG27648.1"/>
    </source>
</evidence>